<dbReference type="OrthoDB" id="10263753at2759"/>
<dbReference type="SUPFAM" id="SSF53271">
    <property type="entry name" value="PRTase-like"/>
    <property type="match status" value="2"/>
</dbReference>
<dbReference type="AlphaFoldDB" id="A0A814RWI6"/>
<keyword evidence="2" id="KW-0545">Nucleotide biosynthesis</keyword>
<dbReference type="EMBL" id="CAJOBB010000081">
    <property type="protein sequence ID" value="CAF3551161.1"/>
    <property type="molecule type" value="Genomic_DNA"/>
</dbReference>
<dbReference type="CDD" id="cd06223">
    <property type="entry name" value="PRTases_typeI"/>
    <property type="match status" value="1"/>
</dbReference>
<evidence type="ECO:0000313" key="8">
    <source>
        <dbReference type="EMBL" id="CAF3534238.1"/>
    </source>
</evidence>
<evidence type="ECO:0000256" key="2">
    <source>
        <dbReference type="RuleBase" id="RU004324"/>
    </source>
</evidence>
<dbReference type="InterPro" id="IPR029057">
    <property type="entry name" value="PRTase-like"/>
</dbReference>
<dbReference type="Proteomes" id="UP000663860">
    <property type="component" value="Unassembled WGS sequence"/>
</dbReference>
<evidence type="ECO:0000313" key="5">
    <source>
        <dbReference type="EMBL" id="CAF1138316.1"/>
    </source>
</evidence>
<comment type="caution">
    <text evidence="5">The sequence shown here is derived from an EMBL/GenBank/DDBJ whole genome shotgun (WGS) entry which is preliminary data.</text>
</comment>
<dbReference type="GO" id="GO:0006015">
    <property type="term" value="P:5-phosphoribose 1-diphosphate biosynthetic process"/>
    <property type="evidence" value="ECO:0007669"/>
    <property type="project" value="TreeGrafter"/>
</dbReference>
<evidence type="ECO:0000313" key="4">
    <source>
        <dbReference type="EMBL" id="CAF1062694.1"/>
    </source>
</evidence>
<dbReference type="Proteomes" id="UP000663891">
    <property type="component" value="Unassembled WGS sequence"/>
</dbReference>
<evidence type="ECO:0000259" key="3">
    <source>
        <dbReference type="Pfam" id="PF00156"/>
    </source>
</evidence>
<dbReference type="EMBL" id="CAJNOE010000309">
    <property type="protein sequence ID" value="CAF1138316.1"/>
    <property type="molecule type" value="Genomic_DNA"/>
</dbReference>
<dbReference type="Gene3D" id="3.40.50.2020">
    <property type="match status" value="2"/>
</dbReference>
<dbReference type="Proteomes" id="UP000663868">
    <property type="component" value="Unassembled WGS sequence"/>
</dbReference>
<organism evidence="5 11">
    <name type="scientific">Adineta steineri</name>
    <dbReference type="NCBI Taxonomy" id="433720"/>
    <lineage>
        <taxon>Eukaryota</taxon>
        <taxon>Metazoa</taxon>
        <taxon>Spiralia</taxon>
        <taxon>Gnathifera</taxon>
        <taxon>Rotifera</taxon>
        <taxon>Eurotatoria</taxon>
        <taxon>Bdelloidea</taxon>
        <taxon>Adinetida</taxon>
        <taxon>Adinetidae</taxon>
        <taxon>Adineta</taxon>
    </lineage>
</organism>
<comment type="similarity">
    <text evidence="1 2">Belongs to the ribose-phosphate pyrophosphokinase family.</text>
</comment>
<evidence type="ECO:0000313" key="6">
    <source>
        <dbReference type="EMBL" id="CAF1164810.1"/>
    </source>
</evidence>
<dbReference type="SMART" id="SM01400">
    <property type="entry name" value="Pribosyltran_N"/>
    <property type="match status" value="1"/>
</dbReference>
<evidence type="ECO:0000256" key="1">
    <source>
        <dbReference type="ARBA" id="ARBA00006478"/>
    </source>
</evidence>
<reference evidence="5" key="1">
    <citation type="submission" date="2021-02" db="EMBL/GenBank/DDBJ databases">
        <authorList>
            <person name="Nowell W R."/>
        </authorList>
    </citation>
    <scope>NUCLEOTIDE SEQUENCE</scope>
</reference>
<evidence type="ECO:0000313" key="9">
    <source>
        <dbReference type="EMBL" id="CAF3551161.1"/>
    </source>
</evidence>
<dbReference type="GO" id="GO:0000287">
    <property type="term" value="F:magnesium ion binding"/>
    <property type="evidence" value="ECO:0007669"/>
    <property type="project" value="InterPro"/>
</dbReference>
<dbReference type="Pfam" id="PF00156">
    <property type="entry name" value="Pribosyltran"/>
    <property type="match status" value="1"/>
</dbReference>
<accession>A0A814RWI6</accession>
<evidence type="ECO:0000313" key="7">
    <source>
        <dbReference type="EMBL" id="CAF1301607.1"/>
    </source>
</evidence>
<dbReference type="GO" id="GO:0002189">
    <property type="term" value="C:ribose phosphate diphosphokinase complex"/>
    <property type="evidence" value="ECO:0007669"/>
    <property type="project" value="TreeGrafter"/>
</dbReference>
<dbReference type="Proteomes" id="UP000663844">
    <property type="component" value="Unassembled WGS sequence"/>
</dbReference>
<dbReference type="GO" id="GO:0005737">
    <property type="term" value="C:cytoplasm"/>
    <property type="evidence" value="ECO:0007669"/>
    <property type="project" value="TreeGrafter"/>
</dbReference>
<dbReference type="PANTHER" id="PTHR10210">
    <property type="entry name" value="RIBOSE-PHOSPHATE DIPHOSPHOKINASE FAMILY MEMBER"/>
    <property type="match status" value="1"/>
</dbReference>
<feature type="domain" description="Phosphoribosyltransferase" evidence="3">
    <location>
        <begin position="189"/>
        <end position="272"/>
    </location>
</feature>
<dbReference type="EMBL" id="CAJNON010000279">
    <property type="protein sequence ID" value="CAF1164810.1"/>
    <property type="molecule type" value="Genomic_DNA"/>
</dbReference>
<protein>
    <recommendedName>
        <fullName evidence="3">Phosphoribosyltransferase domain-containing protein</fullName>
    </recommendedName>
</protein>
<dbReference type="EMBL" id="CAJNOG010000573">
    <property type="protein sequence ID" value="CAF1301607.1"/>
    <property type="molecule type" value="Genomic_DNA"/>
</dbReference>
<evidence type="ECO:0000313" key="10">
    <source>
        <dbReference type="EMBL" id="CAF3717423.1"/>
    </source>
</evidence>
<dbReference type="EMBL" id="CAJNOE010000222">
    <property type="protein sequence ID" value="CAF1062694.1"/>
    <property type="molecule type" value="Genomic_DNA"/>
</dbReference>
<evidence type="ECO:0000313" key="11">
    <source>
        <dbReference type="Proteomes" id="UP000663860"/>
    </source>
</evidence>
<sequence length="333" mass="38034">MSSKITIKPNGTKKSDEYPTILFYAPEMHNLAEEIRSCSTKNPIELGDIQWNEFPDKWPNIFIRNSDQIRNSHVLFLASLHNPMTIFGQISVLYHLPKYLCRSLKVLLPYFPTGTMERIQIQGEIATAYSLAQMLSSIPLTRTGPSEVVIFDIHALQNQFYFSSNIIVRLESTVGLLLNELKKEENINEKYVIAFPDDGAHKRFSHLFDNTNYSIVICSKIRQDDDQRITTVKEGNSKGYHCMIVDDLVQSGNTLIECAQALLQNGATNVSAFVGHGIFPNESWRKFLHSNNPRVHFHTFYVTNTYPNTQNLIDQPPFKVLSIARILCNICFD</sequence>
<dbReference type="GO" id="GO:0006164">
    <property type="term" value="P:purine nucleotide biosynthetic process"/>
    <property type="evidence" value="ECO:0007669"/>
    <property type="project" value="TreeGrafter"/>
</dbReference>
<dbReference type="PANTHER" id="PTHR10210:SF45">
    <property type="entry name" value="RIBOSE-PHOSPHATE PYROPHOSPHOKINASE 3, CHLOROPLASTIC"/>
    <property type="match status" value="1"/>
</dbReference>
<dbReference type="Proteomes" id="UP000663845">
    <property type="component" value="Unassembled WGS sequence"/>
</dbReference>
<gene>
    <name evidence="4" type="ORF">IZO911_LOCUS20964</name>
    <name evidence="5" type="ORF">IZO911_LOCUS25082</name>
    <name evidence="7" type="ORF">JYZ213_LOCUS32347</name>
    <name evidence="9" type="ORF">KXQ929_LOCUS2657</name>
    <name evidence="10" type="ORF">OKA104_LOCUS13624</name>
    <name evidence="8" type="ORF">OXD698_LOCUS3101</name>
    <name evidence="6" type="ORF">VCS650_LOCUS23570</name>
</gene>
<dbReference type="EMBL" id="CAJOAY010000692">
    <property type="protein sequence ID" value="CAF3717423.1"/>
    <property type="molecule type" value="Genomic_DNA"/>
</dbReference>
<dbReference type="Proteomes" id="UP000663881">
    <property type="component" value="Unassembled WGS sequence"/>
</dbReference>
<dbReference type="NCBIfam" id="TIGR01251">
    <property type="entry name" value="ribP_PPkin"/>
    <property type="match status" value="1"/>
</dbReference>
<dbReference type="InterPro" id="IPR005946">
    <property type="entry name" value="Rib-P_diPkinase"/>
</dbReference>
<dbReference type="InterPro" id="IPR000836">
    <property type="entry name" value="PRTase_dom"/>
</dbReference>
<proteinExistence type="inferred from homology"/>
<name>A0A814RWI6_9BILA</name>
<dbReference type="EMBL" id="CAJOAZ010000108">
    <property type="protein sequence ID" value="CAF3534238.1"/>
    <property type="molecule type" value="Genomic_DNA"/>
</dbReference>